<dbReference type="Pfam" id="PF25019">
    <property type="entry name" value="LRR_R13L1-DRL21"/>
    <property type="match status" value="1"/>
</dbReference>
<dbReference type="EMBL" id="JAMFTS010000002">
    <property type="protein sequence ID" value="KAJ4801437.1"/>
    <property type="molecule type" value="Genomic_DNA"/>
</dbReference>
<name>A0AAV8GG14_9POAL</name>
<dbReference type="Gene3D" id="3.80.10.10">
    <property type="entry name" value="Ribonuclease Inhibitor"/>
    <property type="match status" value="2"/>
</dbReference>
<proteinExistence type="predicted"/>
<comment type="caution">
    <text evidence="2">The sequence shown here is derived from an EMBL/GenBank/DDBJ whole genome shotgun (WGS) entry which is preliminary data.</text>
</comment>
<keyword evidence="3" id="KW-1185">Reference proteome</keyword>
<dbReference type="PANTHER" id="PTHR47186:SF3">
    <property type="entry name" value="OS09G0267800 PROTEIN"/>
    <property type="match status" value="1"/>
</dbReference>
<sequence length="547" mass="62462">MKHLRYLDLSGSKFDFLPETLCTLYNLQTLNLSYSRVSKLPEGLRCMISLRHLIFKGCENLKKMPIGLGQLKGLRTLTEYMVDCDPGLNIRELKNLNLHGCLILTGLENVRDKHEAEAANMGSKTKLCSLALNWGSPKNAQANRNDQEVLGGLKPGELNYLYIHGYEGFDFPTWMKEAIVLRNLQTLRLFDCNNCTALFPLWRLPLLENIELYNLRNLSYICTIGIAEAEVSGDLTFPNLKKMEMSVLYNLEGWHEKNHKLEFPKLEDLRIARCPKLKSIPCAPSLRNFAVHYPRRIKLLEISTMLMITSSELRISLDFNHIEPDAFKPPRNVEFMELRGFENVIPLEEDDKESWQNMALRHLIISTSSCFFSGGRSKLALGFWKYFWSLETLEIDSCDALCSWPEHEFRSLKCLKELRIFGCENFTYSSQVSSSENDADGEDLLPRLEKLHISGCPKLVEIPNCYKSLKSLRLGSCPSLSNEGLNWLKNLHELKELELAHCVGLKSLPDGLEDLNSLMHLSLIGCPGIESIPEGLQQRLLNFKLTL</sequence>
<dbReference type="InterPro" id="IPR032675">
    <property type="entry name" value="LRR_dom_sf"/>
</dbReference>
<accession>A0AAV8GG14</accession>
<dbReference type="PANTHER" id="PTHR47186">
    <property type="entry name" value="LEUCINE-RICH REPEAT-CONTAINING PROTEIN 57"/>
    <property type="match status" value="1"/>
</dbReference>
<evidence type="ECO:0000313" key="3">
    <source>
        <dbReference type="Proteomes" id="UP001140206"/>
    </source>
</evidence>
<evidence type="ECO:0000259" key="1">
    <source>
        <dbReference type="Pfam" id="PF25019"/>
    </source>
</evidence>
<dbReference type="AlphaFoldDB" id="A0AAV8GG14"/>
<feature type="domain" description="R13L1/DRL21-like LRR repeat region" evidence="1">
    <location>
        <begin position="90"/>
        <end position="214"/>
    </location>
</feature>
<dbReference type="SUPFAM" id="SSF52058">
    <property type="entry name" value="L domain-like"/>
    <property type="match status" value="1"/>
</dbReference>
<protein>
    <submittedName>
        <fullName evidence="2">LRR and NB-ARC domains-containing disease resistance protein</fullName>
    </submittedName>
</protein>
<organism evidence="2 3">
    <name type="scientific">Rhynchospora pubera</name>
    <dbReference type="NCBI Taxonomy" id="906938"/>
    <lineage>
        <taxon>Eukaryota</taxon>
        <taxon>Viridiplantae</taxon>
        <taxon>Streptophyta</taxon>
        <taxon>Embryophyta</taxon>
        <taxon>Tracheophyta</taxon>
        <taxon>Spermatophyta</taxon>
        <taxon>Magnoliopsida</taxon>
        <taxon>Liliopsida</taxon>
        <taxon>Poales</taxon>
        <taxon>Cyperaceae</taxon>
        <taxon>Cyperoideae</taxon>
        <taxon>Rhynchosporeae</taxon>
        <taxon>Rhynchospora</taxon>
    </lineage>
</organism>
<gene>
    <name evidence="2" type="ORF">LUZ62_052683</name>
</gene>
<evidence type="ECO:0000313" key="2">
    <source>
        <dbReference type="EMBL" id="KAJ4801437.1"/>
    </source>
</evidence>
<dbReference type="Pfam" id="PF00560">
    <property type="entry name" value="LRR_1"/>
    <property type="match status" value="1"/>
</dbReference>
<reference evidence="2" key="1">
    <citation type="submission" date="2022-08" db="EMBL/GenBank/DDBJ databases">
        <authorList>
            <person name="Marques A."/>
        </authorList>
    </citation>
    <scope>NUCLEOTIDE SEQUENCE</scope>
    <source>
        <strain evidence="2">RhyPub2mFocal</strain>
        <tissue evidence="2">Leaves</tissue>
    </source>
</reference>
<dbReference type="InterPro" id="IPR001611">
    <property type="entry name" value="Leu-rich_rpt"/>
</dbReference>
<dbReference type="Proteomes" id="UP001140206">
    <property type="component" value="Chromosome 2"/>
</dbReference>
<dbReference type="InterPro" id="IPR056789">
    <property type="entry name" value="LRR_R13L1-DRL21"/>
</dbReference>